<evidence type="ECO:0000256" key="2">
    <source>
        <dbReference type="ARBA" id="ARBA00023315"/>
    </source>
</evidence>
<feature type="region of interest" description="Disordered" evidence="3">
    <location>
        <begin position="172"/>
        <end position="196"/>
    </location>
</feature>
<dbReference type="GO" id="GO:0006654">
    <property type="term" value="P:phosphatidic acid biosynthetic process"/>
    <property type="evidence" value="ECO:0007669"/>
    <property type="project" value="TreeGrafter"/>
</dbReference>
<evidence type="ECO:0000256" key="3">
    <source>
        <dbReference type="SAM" id="MobiDB-lite"/>
    </source>
</evidence>
<keyword evidence="2 5" id="KW-0012">Acyltransferase</keyword>
<dbReference type="CDD" id="cd07989">
    <property type="entry name" value="LPLAT_AGPAT-like"/>
    <property type="match status" value="1"/>
</dbReference>
<sequence>MKLSAAERSQGRWGAVVANLLKPVTRGLTGRSYAVPDHIPTEGPAIVAAYHASYIDPVIVGLHVWERGRLPHFLAKDSLFNGALGTVMRTVGQIPVVRGSEDASLALLHAREAIQRGEVVVIYPEGTLTKDPELWPGRVKSGTARLAMETGAPVIPLAHWGAHEVLQYPKKLPTPRPGEHVRVRTGPPVDLSDLGTGAEAITPETLRVANERILRAIAVELATLRNEDVPARFGSGEAPASPADISDASARAAGDAPEGSGTEDEGERR</sequence>
<dbReference type="InterPro" id="IPR002123">
    <property type="entry name" value="Plipid/glycerol_acylTrfase"/>
</dbReference>
<dbReference type="PANTHER" id="PTHR10434">
    <property type="entry name" value="1-ACYL-SN-GLYCEROL-3-PHOSPHATE ACYLTRANSFERASE"/>
    <property type="match status" value="1"/>
</dbReference>
<accession>A0A8J2XIB2</accession>
<comment type="caution">
    <text evidence="5">The sequence shown here is derived from an EMBL/GenBank/DDBJ whole genome shotgun (WGS) entry which is preliminary data.</text>
</comment>
<dbReference type="EMBL" id="BMFY01000001">
    <property type="protein sequence ID" value="GGA03026.1"/>
    <property type="molecule type" value="Genomic_DNA"/>
</dbReference>
<dbReference type="PANTHER" id="PTHR10434:SF55">
    <property type="entry name" value="POSSIBLE ACYLTRANSFERASE"/>
    <property type="match status" value="1"/>
</dbReference>
<evidence type="ECO:0000313" key="5">
    <source>
        <dbReference type="EMBL" id="GGA03026.1"/>
    </source>
</evidence>
<evidence type="ECO:0000256" key="1">
    <source>
        <dbReference type="ARBA" id="ARBA00022679"/>
    </source>
</evidence>
<proteinExistence type="predicted"/>
<dbReference type="SMART" id="SM00563">
    <property type="entry name" value="PlsC"/>
    <property type="match status" value="1"/>
</dbReference>
<dbReference type="AlphaFoldDB" id="A0A8J2XIB2"/>
<gene>
    <name evidence="5" type="ORF">GCM10011333_02080</name>
</gene>
<evidence type="ECO:0000259" key="4">
    <source>
        <dbReference type="SMART" id="SM00563"/>
    </source>
</evidence>
<dbReference type="Proteomes" id="UP000616114">
    <property type="component" value="Unassembled WGS sequence"/>
</dbReference>
<protein>
    <submittedName>
        <fullName evidence="5">1-acyl-sn-glycerol-3-phosphate acyltransferase</fullName>
    </submittedName>
</protein>
<reference evidence="5" key="2">
    <citation type="submission" date="2020-09" db="EMBL/GenBank/DDBJ databases">
        <authorList>
            <person name="Sun Q."/>
            <person name="Zhou Y."/>
        </authorList>
    </citation>
    <scope>NUCLEOTIDE SEQUENCE</scope>
    <source>
        <strain evidence="5">CGMCC 1.12785</strain>
    </source>
</reference>
<dbReference type="Pfam" id="PF01553">
    <property type="entry name" value="Acyltransferase"/>
    <property type="match status" value="1"/>
</dbReference>
<evidence type="ECO:0000313" key="6">
    <source>
        <dbReference type="Proteomes" id="UP000616114"/>
    </source>
</evidence>
<keyword evidence="6" id="KW-1185">Reference proteome</keyword>
<feature type="region of interest" description="Disordered" evidence="3">
    <location>
        <begin position="229"/>
        <end position="269"/>
    </location>
</feature>
<name>A0A8J2XIB2_9MICO</name>
<feature type="compositionally biased region" description="Low complexity" evidence="3">
    <location>
        <begin position="238"/>
        <end position="257"/>
    </location>
</feature>
<dbReference type="SUPFAM" id="SSF69593">
    <property type="entry name" value="Glycerol-3-phosphate (1)-acyltransferase"/>
    <property type="match status" value="1"/>
</dbReference>
<reference evidence="5" key="1">
    <citation type="journal article" date="2014" name="Int. J. Syst. Evol. Microbiol.">
        <title>Complete genome sequence of Corynebacterium casei LMG S-19264T (=DSM 44701T), isolated from a smear-ripened cheese.</title>
        <authorList>
            <consortium name="US DOE Joint Genome Institute (JGI-PGF)"/>
            <person name="Walter F."/>
            <person name="Albersmeier A."/>
            <person name="Kalinowski J."/>
            <person name="Ruckert C."/>
        </authorList>
    </citation>
    <scope>NUCLEOTIDE SEQUENCE</scope>
    <source>
        <strain evidence="5">CGMCC 1.12785</strain>
    </source>
</reference>
<keyword evidence="1" id="KW-0808">Transferase</keyword>
<dbReference type="GO" id="GO:0005886">
    <property type="term" value="C:plasma membrane"/>
    <property type="evidence" value="ECO:0007669"/>
    <property type="project" value="TreeGrafter"/>
</dbReference>
<feature type="domain" description="Phospholipid/glycerol acyltransferase" evidence="4">
    <location>
        <begin position="45"/>
        <end position="162"/>
    </location>
</feature>
<dbReference type="GO" id="GO:0003841">
    <property type="term" value="F:1-acylglycerol-3-phosphate O-acyltransferase activity"/>
    <property type="evidence" value="ECO:0007669"/>
    <property type="project" value="TreeGrafter"/>
</dbReference>
<organism evidence="5 6">
    <name type="scientific">Sediminivirga luteola</name>
    <dbReference type="NCBI Taxonomy" id="1774748"/>
    <lineage>
        <taxon>Bacteria</taxon>
        <taxon>Bacillati</taxon>
        <taxon>Actinomycetota</taxon>
        <taxon>Actinomycetes</taxon>
        <taxon>Micrococcales</taxon>
        <taxon>Brevibacteriaceae</taxon>
        <taxon>Sediminivirga</taxon>
    </lineage>
</organism>